<dbReference type="AlphaFoldDB" id="A0A7J9N9R1"/>
<keyword evidence="2" id="KW-1185">Reference proteome</keyword>
<dbReference type="EMBL" id="JABFAF010276825">
    <property type="protein sequence ID" value="MBA0880065.1"/>
    <property type="molecule type" value="Genomic_DNA"/>
</dbReference>
<evidence type="ECO:0000313" key="2">
    <source>
        <dbReference type="Proteomes" id="UP000593576"/>
    </source>
</evidence>
<comment type="caution">
    <text evidence="1">The sequence shown here is derived from an EMBL/GenBank/DDBJ whole genome shotgun (WGS) entry which is preliminary data.</text>
</comment>
<reference evidence="1 2" key="1">
    <citation type="journal article" date="2019" name="Genome Biol. Evol.">
        <title>Insights into the evolution of the New World diploid cottons (Gossypium, subgenus Houzingenia) based on genome sequencing.</title>
        <authorList>
            <person name="Grover C.E."/>
            <person name="Arick M.A. 2nd"/>
            <person name="Thrash A."/>
            <person name="Conover J.L."/>
            <person name="Sanders W.S."/>
            <person name="Peterson D.G."/>
            <person name="Frelichowski J.E."/>
            <person name="Scheffler J.A."/>
            <person name="Scheffler B.E."/>
            <person name="Wendel J.F."/>
        </authorList>
    </citation>
    <scope>NUCLEOTIDE SEQUENCE [LARGE SCALE GENOMIC DNA]</scope>
    <source>
        <strain evidence="1">1</strain>
        <tissue evidence="1">Leaf</tissue>
    </source>
</reference>
<evidence type="ECO:0000313" key="1">
    <source>
        <dbReference type="EMBL" id="MBA0880065.1"/>
    </source>
</evidence>
<sequence>MGLGGCYGGYKGWIFREIGGENITSHLFLVPNEGDRRGFQGIRQFFQPALLPFLTGGGRG</sequence>
<organism evidence="1 2">
    <name type="scientific">Gossypium schwendimanii</name>
    <name type="common">Cotton</name>
    <dbReference type="NCBI Taxonomy" id="34291"/>
    <lineage>
        <taxon>Eukaryota</taxon>
        <taxon>Viridiplantae</taxon>
        <taxon>Streptophyta</taxon>
        <taxon>Embryophyta</taxon>
        <taxon>Tracheophyta</taxon>
        <taxon>Spermatophyta</taxon>
        <taxon>Magnoliopsida</taxon>
        <taxon>eudicotyledons</taxon>
        <taxon>Gunneridae</taxon>
        <taxon>Pentapetalae</taxon>
        <taxon>rosids</taxon>
        <taxon>malvids</taxon>
        <taxon>Malvales</taxon>
        <taxon>Malvaceae</taxon>
        <taxon>Malvoideae</taxon>
        <taxon>Gossypium</taxon>
    </lineage>
</organism>
<proteinExistence type="predicted"/>
<dbReference type="Proteomes" id="UP000593576">
    <property type="component" value="Unassembled WGS sequence"/>
</dbReference>
<name>A0A7J9N9R1_GOSSC</name>
<accession>A0A7J9N9R1</accession>
<protein>
    <submittedName>
        <fullName evidence="1">Uncharacterized protein</fullName>
    </submittedName>
</protein>
<gene>
    <name evidence="1" type="ORF">Goshw_013628</name>
</gene>